<evidence type="ECO:0000313" key="1">
    <source>
        <dbReference type="EMBL" id="CAH1450737.1"/>
    </source>
</evidence>
<dbReference type="Proteomes" id="UP001157418">
    <property type="component" value="Unassembled WGS sequence"/>
</dbReference>
<name>A0AAU9PM73_9ASTR</name>
<dbReference type="EMBL" id="CAKMRJ010005634">
    <property type="protein sequence ID" value="CAH1450737.1"/>
    <property type="molecule type" value="Genomic_DNA"/>
</dbReference>
<accession>A0AAU9PM73</accession>
<reference evidence="1 2" key="1">
    <citation type="submission" date="2022-01" db="EMBL/GenBank/DDBJ databases">
        <authorList>
            <person name="Xiong W."/>
            <person name="Schranz E."/>
        </authorList>
    </citation>
    <scope>NUCLEOTIDE SEQUENCE [LARGE SCALE GENOMIC DNA]</scope>
</reference>
<comment type="caution">
    <text evidence="1">The sequence shown here is derived from an EMBL/GenBank/DDBJ whole genome shotgun (WGS) entry which is preliminary data.</text>
</comment>
<dbReference type="AlphaFoldDB" id="A0AAU9PM73"/>
<sequence>MNLLDEQPNEMKAAGVLKTRTKQFYKPINKKKKIIEVIVLGNPDDDEATNTKHMDLSKGQSTQYSFHVNADDTDHMINDSFVNNTPPSSPIKDATVNNAFVNNIPSVSILGNLHVTMHTSDVDSKIPTDNTTLNSSETPS</sequence>
<proteinExistence type="predicted"/>
<evidence type="ECO:0000313" key="2">
    <source>
        <dbReference type="Proteomes" id="UP001157418"/>
    </source>
</evidence>
<keyword evidence="2" id="KW-1185">Reference proteome</keyword>
<gene>
    <name evidence="1" type="ORF">LVIROSA_LOCUS36144</name>
</gene>
<organism evidence="1 2">
    <name type="scientific">Lactuca virosa</name>
    <dbReference type="NCBI Taxonomy" id="75947"/>
    <lineage>
        <taxon>Eukaryota</taxon>
        <taxon>Viridiplantae</taxon>
        <taxon>Streptophyta</taxon>
        <taxon>Embryophyta</taxon>
        <taxon>Tracheophyta</taxon>
        <taxon>Spermatophyta</taxon>
        <taxon>Magnoliopsida</taxon>
        <taxon>eudicotyledons</taxon>
        <taxon>Gunneridae</taxon>
        <taxon>Pentapetalae</taxon>
        <taxon>asterids</taxon>
        <taxon>campanulids</taxon>
        <taxon>Asterales</taxon>
        <taxon>Asteraceae</taxon>
        <taxon>Cichorioideae</taxon>
        <taxon>Cichorieae</taxon>
        <taxon>Lactucinae</taxon>
        <taxon>Lactuca</taxon>
    </lineage>
</organism>
<protein>
    <submittedName>
        <fullName evidence="1">Uncharacterized protein</fullName>
    </submittedName>
</protein>